<dbReference type="PATRIC" id="fig|89059.3.peg.2154"/>
<dbReference type="HAMAP" id="MF_01854">
    <property type="entry name" value="FBPase_class3"/>
    <property type="match status" value="1"/>
</dbReference>
<dbReference type="PIRSF" id="PIRSF000906">
    <property type="entry name" value="FBPtase_Bacill"/>
    <property type="match status" value="1"/>
</dbReference>
<evidence type="ECO:0000256" key="3">
    <source>
        <dbReference type="ARBA" id="ARBA00023277"/>
    </source>
</evidence>
<reference evidence="5 6" key="1">
    <citation type="journal article" date="2015" name="Genome Announc.">
        <title>Expanding the biotechnology potential of lactobacilli through comparative genomics of 213 strains and associated genera.</title>
        <authorList>
            <person name="Sun Z."/>
            <person name="Harris H.M."/>
            <person name="McCann A."/>
            <person name="Guo C."/>
            <person name="Argimon S."/>
            <person name="Zhang W."/>
            <person name="Yang X."/>
            <person name="Jeffery I.B."/>
            <person name="Cooney J.C."/>
            <person name="Kagawa T.F."/>
            <person name="Liu W."/>
            <person name="Song Y."/>
            <person name="Salvetti E."/>
            <person name="Wrobel A."/>
            <person name="Rasinkangas P."/>
            <person name="Parkhill J."/>
            <person name="Rea M.C."/>
            <person name="O'Sullivan O."/>
            <person name="Ritari J."/>
            <person name="Douillard F.P."/>
            <person name="Paul Ross R."/>
            <person name="Yang R."/>
            <person name="Briner A.E."/>
            <person name="Felis G.E."/>
            <person name="de Vos W.M."/>
            <person name="Barrangou R."/>
            <person name="Klaenhammer T.R."/>
            <person name="Caufield P.W."/>
            <person name="Cui Y."/>
            <person name="Zhang H."/>
            <person name="O'Toole P.W."/>
        </authorList>
    </citation>
    <scope>NUCLEOTIDE SEQUENCE [LARGE SCALE GENOMIC DNA]</scope>
    <source>
        <strain evidence="5 6">DSM 15353</strain>
    </source>
</reference>
<dbReference type="Pfam" id="PF06874">
    <property type="entry name" value="FBPase_2"/>
    <property type="match status" value="1"/>
</dbReference>
<gene>
    <name evidence="4" type="primary">fbp</name>
    <name evidence="5" type="ORF">IV43_GL002037</name>
</gene>
<dbReference type="GO" id="GO:0042132">
    <property type="term" value="F:fructose 1,6-bisphosphate 1-phosphatase activity"/>
    <property type="evidence" value="ECO:0007669"/>
    <property type="project" value="UniProtKB-UniRule"/>
</dbReference>
<organism evidence="5 6">
    <name type="scientific">Ligilactobacillus acidipiscis</name>
    <dbReference type="NCBI Taxonomy" id="89059"/>
    <lineage>
        <taxon>Bacteria</taxon>
        <taxon>Bacillati</taxon>
        <taxon>Bacillota</taxon>
        <taxon>Bacilli</taxon>
        <taxon>Lactobacillales</taxon>
        <taxon>Lactobacillaceae</taxon>
        <taxon>Ligilactobacillus</taxon>
    </lineage>
</organism>
<dbReference type="RefSeq" id="WP_010495695.1">
    <property type="nucleotide sequence ID" value="NZ_CP173417.1"/>
</dbReference>
<evidence type="ECO:0000313" key="6">
    <source>
        <dbReference type="Proteomes" id="UP000051491"/>
    </source>
</evidence>
<keyword evidence="1 4" id="KW-0378">Hydrolase</keyword>
<dbReference type="EC" id="3.1.3.11" evidence="4"/>
<dbReference type="Proteomes" id="UP000051491">
    <property type="component" value="Unassembled WGS sequence"/>
</dbReference>
<dbReference type="SUPFAM" id="SSF56300">
    <property type="entry name" value="Metallo-dependent phosphatases"/>
    <property type="match status" value="2"/>
</dbReference>
<keyword evidence="2 4" id="KW-0464">Manganese</keyword>
<dbReference type="GO" id="GO:0006094">
    <property type="term" value="P:gluconeogenesis"/>
    <property type="evidence" value="ECO:0007669"/>
    <property type="project" value="UniProtKB-UniRule"/>
</dbReference>
<proteinExistence type="inferred from homology"/>
<evidence type="ECO:0000256" key="2">
    <source>
        <dbReference type="ARBA" id="ARBA00023211"/>
    </source>
</evidence>
<evidence type="ECO:0000256" key="1">
    <source>
        <dbReference type="ARBA" id="ARBA00022801"/>
    </source>
</evidence>
<dbReference type="AlphaFoldDB" id="A0A0R2JVZ7"/>
<keyword evidence="3 4" id="KW-0119">Carbohydrate metabolism</keyword>
<accession>A0A0R2JVZ7</accession>
<comment type="pathway">
    <text evidence="4">Carbohydrate biosynthesis; gluconeogenesis.</text>
</comment>
<dbReference type="STRING" id="89059.LAC1533_2375"/>
<dbReference type="UniPathway" id="UPA00138"/>
<comment type="similarity">
    <text evidence="4">Belongs to the FBPase class 3 family.</text>
</comment>
<name>A0A0R2JVZ7_9LACO</name>
<dbReference type="OrthoDB" id="9779903at2"/>
<dbReference type="InterPro" id="IPR009164">
    <property type="entry name" value="FBPtase_class3"/>
</dbReference>
<dbReference type="Gene3D" id="3.60.21.10">
    <property type="match status" value="1"/>
</dbReference>
<comment type="catalytic activity">
    <reaction evidence="4">
        <text>beta-D-fructose 1,6-bisphosphate + H2O = beta-D-fructose 6-phosphate + phosphate</text>
        <dbReference type="Rhea" id="RHEA:11064"/>
        <dbReference type="ChEBI" id="CHEBI:15377"/>
        <dbReference type="ChEBI" id="CHEBI:32966"/>
        <dbReference type="ChEBI" id="CHEBI:43474"/>
        <dbReference type="ChEBI" id="CHEBI:57634"/>
        <dbReference type="EC" id="3.1.3.11"/>
    </reaction>
</comment>
<protein>
    <recommendedName>
        <fullName evidence="4">Fructose-1,6-bisphosphatase class 3</fullName>
        <shortName evidence="4">FBPase class 3</shortName>
        <ecNumber evidence="4">3.1.3.11</ecNumber>
    </recommendedName>
    <alternativeName>
        <fullName evidence="4">D-fructose-1,6-bisphosphate 1-phosphohydrolase class 3</fullName>
    </alternativeName>
</protein>
<sequence>MTSGLNEPNQFKKRADDNEKQYLREIMEERFPTKEAVITEIMNLEAILHLPKATEHFVSDLHGEYSAFDHILRNGSGNIKNKITDVFGGRMTPSRLQNFAILIYYPEEKLEYKKRQLQQDEDDALEQWYLDTIQRLVELLEFVSTKYTRSKVRKALDPNFAYITEELLYTDPQEFDKRSYIDQLMKNLVSMGVTDEFIIATCYTIQQLVVDHLHVLGDIYDRGDHPELIMERLMSYHSVDIQWGNHDMLWVGASSGSALCMLNLLRISARYNNLATIEDAYGISLRHLSRFAEEHYADNPAFRPKLVDGDSFNFDGEQLQLTQIQQAVAIMQFKMEVQTIAREPDFQMDDRALLNKIDYDNNTLELQGKTYQLTNTCFDLIDPKDPGKLTSEEQELVESLLHSFVESKSLQKHLEFLVNKGSMYLRYNDNLLLHGCMPVNEKGKFLPFKYHGKEYRGKQLVDFFDQQVRHAYNDPCANDYSAADLIWYLWQGPISPLFGKKAMTTFERYFIKDQASHEEVRNPYFRLRHNEIFVDSMLEEFGLDPQDGHVINGHTPVKRGHDAIMANGKMLVIDGGYSKAYQPTTGFGGYTLLYNSYGLQLVEHHPFTSKEDSIVNGKDIVSTRRVVNHEVHRKSVADTDIGARLKENVKILRSLLDEY</sequence>
<comment type="caution">
    <text evidence="5">The sequence shown here is derived from an EMBL/GenBank/DDBJ whole genome shotgun (WGS) entry which is preliminary data.</text>
</comment>
<evidence type="ECO:0000256" key="4">
    <source>
        <dbReference type="HAMAP-Rule" id="MF_01854"/>
    </source>
</evidence>
<dbReference type="EMBL" id="JQBK01000079">
    <property type="protein sequence ID" value="KRN81187.1"/>
    <property type="molecule type" value="Genomic_DNA"/>
</dbReference>
<dbReference type="InterPro" id="IPR029052">
    <property type="entry name" value="Metallo-depent_PP-like"/>
</dbReference>
<evidence type="ECO:0000313" key="5">
    <source>
        <dbReference type="EMBL" id="KRN81187.1"/>
    </source>
</evidence>
<comment type="cofactor">
    <cofactor evidence="4">
        <name>Mn(2+)</name>
        <dbReference type="ChEBI" id="CHEBI:29035"/>
    </cofactor>
</comment>